<keyword evidence="2" id="KW-1185">Reference proteome</keyword>
<dbReference type="Proteomes" id="UP000185911">
    <property type="component" value="Unassembled WGS sequence"/>
</dbReference>
<sequence>MAADASADAKAKIDLDITTLRLDVESAQAKVAKLNQAAANRWREFEASVSDATARLRESIEQTRAQ</sequence>
<accession>A0A1Q8YGA8</accession>
<dbReference type="EMBL" id="MSYM01000011">
    <property type="protein sequence ID" value="OLP07032.1"/>
    <property type="molecule type" value="Genomic_DNA"/>
</dbReference>
<dbReference type="AlphaFoldDB" id="A0A1Q8YGA8"/>
<reference evidence="1 2" key="1">
    <citation type="submission" date="2017-01" db="EMBL/GenBank/DDBJ databases">
        <title>Genome sequence of Rhodoferax antarcticus ANT.BR, a psychrophilic purple nonsulfur bacterium from an Antarctic microbial mat.</title>
        <authorList>
            <person name="Baker J."/>
            <person name="Riester C."/>
            <person name="Skinner B."/>
            <person name="Newell A."/>
            <person name="Swingley W."/>
            <person name="Madigan M."/>
            <person name="Jung D."/>
            <person name="Asao M."/>
            <person name="Chen M."/>
            <person name="Loughlin P."/>
            <person name="Pan H."/>
            <person name="Lin S."/>
            <person name="Li N."/>
            <person name="Shaw J."/>
            <person name="Prado M."/>
            <person name="Sherman C."/>
            <person name="Li X."/>
            <person name="Tang J."/>
            <person name="Blankenship R."/>
            <person name="Zhao T."/>
            <person name="Touchman J."/>
            <person name="Sattley M."/>
        </authorList>
    </citation>
    <scope>NUCLEOTIDE SEQUENCE [LARGE SCALE GENOMIC DNA]</scope>
    <source>
        <strain evidence="1 2">ANT.BR</strain>
    </source>
</reference>
<gene>
    <name evidence="1" type="ORF">BLL52_1783</name>
</gene>
<comment type="caution">
    <text evidence="1">The sequence shown here is derived from an EMBL/GenBank/DDBJ whole genome shotgun (WGS) entry which is preliminary data.</text>
</comment>
<evidence type="ECO:0000313" key="2">
    <source>
        <dbReference type="Proteomes" id="UP000185911"/>
    </source>
</evidence>
<organism evidence="1 2">
    <name type="scientific">Rhodoferax antarcticus ANT.BR</name>
    <dbReference type="NCBI Taxonomy" id="1111071"/>
    <lineage>
        <taxon>Bacteria</taxon>
        <taxon>Pseudomonadati</taxon>
        <taxon>Pseudomonadota</taxon>
        <taxon>Betaproteobacteria</taxon>
        <taxon>Burkholderiales</taxon>
        <taxon>Comamonadaceae</taxon>
        <taxon>Rhodoferax</taxon>
    </lineage>
</organism>
<dbReference type="RefSeq" id="WP_083633851.1">
    <property type="nucleotide sequence ID" value="NZ_MSYM01000011.1"/>
</dbReference>
<proteinExistence type="predicted"/>
<evidence type="ECO:0000313" key="1">
    <source>
        <dbReference type="EMBL" id="OLP07032.1"/>
    </source>
</evidence>
<name>A0A1Q8YGA8_9BURK</name>
<protein>
    <submittedName>
        <fullName evidence="1">Uncharacterized protein</fullName>
    </submittedName>
</protein>